<proteinExistence type="inferred from homology"/>
<dbReference type="PANTHER" id="PTHR31683:SF18">
    <property type="entry name" value="PECTATE LYASE 21-RELATED"/>
    <property type="match status" value="1"/>
</dbReference>
<dbReference type="InterPro" id="IPR005084">
    <property type="entry name" value="CBM6"/>
</dbReference>
<sequence>MRVKILIACVGLLGGALVAVASSPAQAAPTRYEAETSPAVCSGTIDANWSGFSGTGFCNGANSTSGYAQFTVNAATSGTAPLGIRFANGTTTARPANLVVNGSTVQAPSFEGTGAWSSWMTKTLSVPVNAGSNTIRLNPTTANGLANIDHLDFEVGGTTPPPPGGLVGWAAEAGGTTGGAGGTTVTVSTFADFRTQAQSSGAKTILVNGMLSGSGTVEITANKTIRGVGGSSGISGTTLNIEDMKPANVIIQNMNIRGVRGNDAIQIENATHIWIDHNTMSSTIENDPDYYDGMLDITHGADYVTVSWNVVRNHWKTSLVGHSDSNAGEDRGHLRVTYHHNWFDRTFERSPRVRFGETVHVFNNYYTNINGNSASYAIASLMDAGLLVEGNVFENVQQACWSASGYGESDPGRLVARNNSLTNSGPCEANGTVAAIPYRYTADAVGTVKTSVTSGAGVGKI</sequence>
<keyword evidence="1 2" id="KW-0456">Lyase</keyword>
<comment type="caution">
    <text evidence="5">The sequence shown here is derived from an EMBL/GenBank/DDBJ whole genome shotgun (WGS) entry which is preliminary data.</text>
</comment>
<dbReference type="InterPro" id="IPR045032">
    <property type="entry name" value="PEL"/>
</dbReference>
<evidence type="ECO:0000259" key="4">
    <source>
        <dbReference type="PROSITE" id="PS51175"/>
    </source>
</evidence>
<keyword evidence="2" id="KW-0624">Polysaccharide degradation</keyword>
<dbReference type="PANTHER" id="PTHR31683">
    <property type="entry name" value="PECTATE LYASE 18-RELATED"/>
    <property type="match status" value="1"/>
</dbReference>
<dbReference type="SUPFAM" id="SSF51126">
    <property type="entry name" value="Pectin lyase-like"/>
    <property type="match status" value="1"/>
</dbReference>
<dbReference type="InterPro" id="IPR008979">
    <property type="entry name" value="Galactose-bd-like_sf"/>
</dbReference>
<dbReference type="Pfam" id="PF00544">
    <property type="entry name" value="Pectate_lyase_4"/>
    <property type="match status" value="1"/>
</dbReference>
<accession>A0ABP7CCH0</accession>
<keyword evidence="3" id="KW-0732">Signal</keyword>
<dbReference type="Pfam" id="PF03422">
    <property type="entry name" value="CBM_6"/>
    <property type="match status" value="1"/>
</dbReference>
<dbReference type="Proteomes" id="UP001500711">
    <property type="component" value="Unassembled WGS sequence"/>
</dbReference>
<evidence type="ECO:0000313" key="5">
    <source>
        <dbReference type="EMBL" id="GAA3687273.1"/>
    </source>
</evidence>
<evidence type="ECO:0000256" key="1">
    <source>
        <dbReference type="ARBA" id="ARBA00023239"/>
    </source>
</evidence>
<name>A0ABP7CCH0_9PSEU</name>
<protein>
    <recommendedName>
        <fullName evidence="4">CBM6 domain-containing protein</fullName>
    </recommendedName>
</protein>
<feature type="domain" description="CBM6" evidence="4">
    <location>
        <begin position="30"/>
        <end position="154"/>
    </location>
</feature>
<organism evidence="5 6">
    <name type="scientific">Lentzea roselyniae</name>
    <dbReference type="NCBI Taxonomy" id="531940"/>
    <lineage>
        <taxon>Bacteria</taxon>
        <taxon>Bacillati</taxon>
        <taxon>Actinomycetota</taxon>
        <taxon>Actinomycetes</taxon>
        <taxon>Pseudonocardiales</taxon>
        <taxon>Pseudonocardiaceae</taxon>
        <taxon>Lentzea</taxon>
    </lineage>
</organism>
<dbReference type="PROSITE" id="PS51175">
    <property type="entry name" value="CBM6"/>
    <property type="match status" value="1"/>
</dbReference>
<dbReference type="Gene3D" id="2.160.20.10">
    <property type="entry name" value="Single-stranded right-handed beta-helix, Pectin lyase-like"/>
    <property type="match status" value="1"/>
</dbReference>
<dbReference type="CDD" id="cd04082">
    <property type="entry name" value="CBM35_pectate_lyase-like"/>
    <property type="match status" value="1"/>
</dbReference>
<dbReference type="InterPro" id="IPR002022">
    <property type="entry name" value="Pec_lyase"/>
</dbReference>
<keyword evidence="2" id="KW-0964">Secreted</keyword>
<dbReference type="RefSeq" id="WP_346137089.1">
    <property type="nucleotide sequence ID" value="NZ_BAABBE010000059.1"/>
</dbReference>
<dbReference type="InterPro" id="IPR012334">
    <property type="entry name" value="Pectin_lyas_fold"/>
</dbReference>
<evidence type="ECO:0000313" key="6">
    <source>
        <dbReference type="Proteomes" id="UP001500711"/>
    </source>
</evidence>
<evidence type="ECO:0000256" key="2">
    <source>
        <dbReference type="RuleBase" id="RU361173"/>
    </source>
</evidence>
<comment type="similarity">
    <text evidence="2">Belongs to the polysaccharide lyase 1 family.</text>
</comment>
<dbReference type="SMART" id="SM00656">
    <property type="entry name" value="Amb_all"/>
    <property type="match status" value="1"/>
</dbReference>
<comment type="subcellular location">
    <subcellularLocation>
        <location evidence="2">Secreted</location>
    </subcellularLocation>
</comment>
<evidence type="ECO:0000256" key="3">
    <source>
        <dbReference type="SAM" id="SignalP"/>
    </source>
</evidence>
<feature type="chain" id="PRO_5046335681" description="CBM6 domain-containing protein" evidence="3">
    <location>
        <begin position="28"/>
        <end position="461"/>
    </location>
</feature>
<feature type="signal peptide" evidence="3">
    <location>
        <begin position="1"/>
        <end position="27"/>
    </location>
</feature>
<dbReference type="Gene3D" id="2.60.120.260">
    <property type="entry name" value="Galactose-binding domain-like"/>
    <property type="match status" value="1"/>
</dbReference>
<keyword evidence="2" id="KW-0119">Carbohydrate metabolism</keyword>
<gene>
    <name evidence="5" type="ORF">GCM10022267_87690</name>
</gene>
<dbReference type="InterPro" id="IPR011050">
    <property type="entry name" value="Pectin_lyase_fold/virulence"/>
</dbReference>
<keyword evidence="6" id="KW-1185">Reference proteome</keyword>
<dbReference type="EMBL" id="BAABBE010000059">
    <property type="protein sequence ID" value="GAA3687273.1"/>
    <property type="molecule type" value="Genomic_DNA"/>
</dbReference>
<reference evidence="6" key="1">
    <citation type="journal article" date="2019" name="Int. J. Syst. Evol. Microbiol.">
        <title>The Global Catalogue of Microorganisms (GCM) 10K type strain sequencing project: providing services to taxonomists for standard genome sequencing and annotation.</title>
        <authorList>
            <consortium name="The Broad Institute Genomics Platform"/>
            <consortium name="The Broad Institute Genome Sequencing Center for Infectious Disease"/>
            <person name="Wu L."/>
            <person name="Ma J."/>
        </authorList>
    </citation>
    <scope>NUCLEOTIDE SEQUENCE [LARGE SCALE GENOMIC DNA]</scope>
    <source>
        <strain evidence="6">JCM 17494</strain>
    </source>
</reference>
<dbReference type="SUPFAM" id="SSF49785">
    <property type="entry name" value="Galactose-binding domain-like"/>
    <property type="match status" value="1"/>
</dbReference>